<keyword evidence="6" id="KW-1185">Reference proteome</keyword>
<feature type="chain" id="PRO_5045368066" evidence="2">
    <location>
        <begin position="28"/>
        <end position="617"/>
    </location>
</feature>
<organism evidence="5 6">
    <name type="scientific">Aporhodopirellula aestuarii</name>
    <dbReference type="NCBI Taxonomy" id="2950107"/>
    <lineage>
        <taxon>Bacteria</taxon>
        <taxon>Pseudomonadati</taxon>
        <taxon>Planctomycetota</taxon>
        <taxon>Planctomycetia</taxon>
        <taxon>Pirellulales</taxon>
        <taxon>Pirellulaceae</taxon>
        <taxon>Aporhodopirellula</taxon>
    </lineage>
</organism>
<dbReference type="Gene3D" id="3.20.20.80">
    <property type="entry name" value="Glycosidases"/>
    <property type="match status" value="1"/>
</dbReference>
<dbReference type="RefSeq" id="WP_250930296.1">
    <property type="nucleotide sequence ID" value="NZ_JAMQBK010000050.1"/>
</dbReference>
<dbReference type="InterPro" id="IPR032260">
    <property type="entry name" value="DUF5060"/>
</dbReference>
<proteinExistence type="predicted"/>
<feature type="domain" description="DUF5060" evidence="4">
    <location>
        <begin position="40"/>
        <end position="119"/>
    </location>
</feature>
<dbReference type="Proteomes" id="UP001202961">
    <property type="component" value="Unassembled WGS sequence"/>
</dbReference>
<feature type="signal peptide" evidence="2">
    <location>
        <begin position="1"/>
        <end position="27"/>
    </location>
</feature>
<evidence type="ECO:0000256" key="2">
    <source>
        <dbReference type="SAM" id="SignalP"/>
    </source>
</evidence>
<evidence type="ECO:0000259" key="4">
    <source>
        <dbReference type="Pfam" id="PF16586"/>
    </source>
</evidence>
<evidence type="ECO:0000256" key="1">
    <source>
        <dbReference type="SAM" id="MobiDB-lite"/>
    </source>
</evidence>
<accession>A0ABT0U6Z8</accession>
<evidence type="ECO:0000313" key="6">
    <source>
        <dbReference type="Proteomes" id="UP001202961"/>
    </source>
</evidence>
<gene>
    <name evidence="5" type="ORF">NB063_18775</name>
</gene>
<dbReference type="EMBL" id="JAMQBK010000050">
    <property type="protein sequence ID" value="MCM2372661.1"/>
    <property type="molecule type" value="Genomic_DNA"/>
</dbReference>
<evidence type="ECO:0000259" key="3">
    <source>
        <dbReference type="Pfam" id="PF12904"/>
    </source>
</evidence>
<dbReference type="Pfam" id="PF16586">
    <property type="entry name" value="DUF5060"/>
    <property type="match status" value="1"/>
</dbReference>
<evidence type="ECO:0000313" key="5">
    <source>
        <dbReference type="EMBL" id="MCM2372661.1"/>
    </source>
</evidence>
<reference evidence="5 6" key="1">
    <citation type="journal article" date="2022" name="Syst. Appl. Microbiol.">
        <title>Rhodopirellula aestuarii sp. nov., a novel member of the genus Rhodopirellula isolated from brackish sediments collected in the Tagus River estuary, Portugal.</title>
        <authorList>
            <person name="Vitorino I.R."/>
            <person name="Klimek D."/>
            <person name="Calusinska M."/>
            <person name="Lobo-da-Cunha A."/>
            <person name="Vasconcelos V."/>
            <person name="Lage O.M."/>
        </authorList>
    </citation>
    <scope>NUCLEOTIDE SEQUENCE [LARGE SCALE GENOMIC DNA]</scope>
    <source>
        <strain evidence="5 6">ICT_H3.1</strain>
    </source>
</reference>
<feature type="domain" description="Putative collagen-binding" evidence="3">
    <location>
        <begin position="533"/>
        <end position="608"/>
    </location>
</feature>
<dbReference type="Gene3D" id="2.60.40.10">
    <property type="entry name" value="Immunoglobulins"/>
    <property type="match status" value="1"/>
</dbReference>
<comment type="caution">
    <text evidence="5">The sequence shown here is derived from an EMBL/GenBank/DDBJ whole genome shotgun (WGS) entry which is preliminary data.</text>
</comment>
<protein>
    <submittedName>
        <fullName evidence="5">DUF5060 domain-containing protein</fullName>
    </submittedName>
</protein>
<sequence length="617" mass="68043">MKPQTMNLLSIALSSILVCVLSLSSSAAVVEGERNADGSLKKWHRIEVVFDGPQASESSATFRNFRLDVTFTSPSGKEYQVPGFFDADGDPANTSATSGKKWKTRFTAGEEGEWTYIARFVTGKNVAANLSGGESGPAPDGETGAFQIGPQDKTGKDFRAKGKLEYVGERYLRFADGDYFIKLGANSPEVLLEYGEFDGTPGHVNDVYAPNIGDWNQGDPTWGDDKGKGIIGLVNYLSSLGINSHYFLCMNAYGDGQEAWPWISADDIDVYDVSKLGQWEVLFTHFDRMGLMVHFQISESENTNYLEARDGQGTFSNARKILYRELIARFGHHIAITWNIGEENQAAGSGIQTPNTHSQRKAFATRIRALAPYQDHISVHNGPAGKFDDIFPQLIGFEDITGPSLQTYLTKPNRARKGSNVLSNHDEVAKWVEESKKSGHPWVVSIDEPWWGRRPDGLADTLRKEVVWGAILAGGQMEFYAGGDDVKHIDYRSYEDCWRSIGHAAKFVNENLASEIADMEPNDALAIGDENWAMAKKGLTYLLYLKNGGEAIADLSAAKDQKFSVQWFNPRTGGKMTQGTFESVQGGTEHVLLGSPPNATEQDWIVLLRNTSTLSKQ</sequence>
<dbReference type="InterPro" id="IPR024749">
    <property type="entry name" value="Collagen-bd_put"/>
</dbReference>
<feature type="region of interest" description="Disordered" evidence="1">
    <location>
        <begin position="133"/>
        <end position="152"/>
    </location>
</feature>
<dbReference type="Pfam" id="PF12904">
    <property type="entry name" value="Collagen_bind_2"/>
    <property type="match status" value="1"/>
</dbReference>
<keyword evidence="2" id="KW-0732">Signal</keyword>
<dbReference type="InterPro" id="IPR013783">
    <property type="entry name" value="Ig-like_fold"/>
</dbReference>
<name>A0ABT0U6Z8_9BACT</name>